<gene>
    <name evidence="1" type="ordered locus">Clos_0425</name>
</gene>
<dbReference type="RefSeq" id="WP_012158302.1">
    <property type="nucleotide sequence ID" value="NC_009922.1"/>
</dbReference>
<accession>A8MLS0</accession>
<protein>
    <submittedName>
        <fullName evidence="1">Uncharacterized protein</fullName>
    </submittedName>
</protein>
<proteinExistence type="predicted"/>
<dbReference type="AlphaFoldDB" id="A8MLS0"/>
<evidence type="ECO:0000313" key="1">
    <source>
        <dbReference type="EMBL" id="ABW17987.1"/>
    </source>
</evidence>
<evidence type="ECO:0000313" key="2">
    <source>
        <dbReference type="Proteomes" id="UP000000269"/>
    </source>
</evidence>
<name>A8MLS0_ALKOO</name>
<keyword evidence="2" id="KW-1185">Reference proteome</keyword>
<organism evidence="1 2">
    <name type="scientific">Alkaliphilus oremlandii (strain OhILAs)</name>
    <name type="common">Clostridium oremlandii (strain OhILAs)</name>
    <dbReference type="NCBI Taxonomy" id="350688"/>
    <lineage>
        <taxon>Bacteria</taxon>
        <taxon>Bacillati</taxon>
        <taxon>Bacillota</taxon>
        <taxon>Clostridia</taxon>
        <taxon>Peptostreptococcales</taxon>
        <taxon>Natronincolaceae</taxon>
        <taxon>Alkaliphilus</taxon>
    </lineage>
</organism>
<dbReference type="STRING" id="350688.Clos_0425"/>
<sequence>MGDFLENLIETYKHKVVPGKKSVEEIIRLLSLKLTLAEMDSTSVSQSYLDIVKCNMVHSMLNEEKKLDKESLDIVIYKVIEDERSAIYYKDIKRTNQKEIIIFCERNLEFFESNSNSLIMKIWLIQGVDFYDYNNNTWKLINYLSLLYRYETDC</sequence>
<dbReference type="KEGG" id="aoe:Clos_0425"/>
<dbReference type="eggNOG" id="ENOG502ZTEM">
    <property type="taxonomic scope" value="Bacteria"/>
</dbReference>
<dbReference type="OrthoDB" id="2081066at2"/>
<reference evidence="2" key="1">
    <citation type="submission" date="2007-10" db="EMBL/GenBank/DDBJ databases">
        <title>Complete genome of Alkaliphilus oremlandii OhILAs.</title>
        <authorList>
            <person name="Copeland A."/>
            <person name="Lucas S."/>
            <person name="Lapidus A."/>
            <person name="Barry K."/>
            <person name="Detter J.C."/>
            <person name="Glavina del Rio T."/>
            <person name="Hammon N."/>
            <person name="Israni S."/>
            <person name="Dalin E."/>
            <person name="Tice H."/>
            <person name="Pitluck S."/>
            <person name="Chain P."/>
            <person name="Malfatti S."/>
            <person name="Shin M."/>
            <person name="Vergez L."/>
            <person name="Schmutz J."/>
            <person name="Larimer F."/>
            <person name="Land M."/>
            <person name="Hauser L."/>
            <person name="Kyrpides N."/>
            <person name="Mikhailova N."/>
            <person name="Stolz J.F."/>
            <person name="Dawson A."/>
            <person name="Fisher E."/>
            <person name="Crable B."/>
            <person name="Perera E."/>
            <person name="Lisak J."/>
            <person name="Ranganathan M."/>
            <person name="Basu P."/>
            <person name="Richardson P."/>
        </authorList>
    </citation>
    <scope>NUCLEOTIDE SEQUENCE [LARGE SCALE GENOMIC DNA]</scope>
    <source>
        <strain evidence="2">OhILAs</strain>
    </source>
</reference>
<dbReference type="HOGENOM" id="CLU_1657581_0_0_9"/>
<dbReference type="Proteomes" id="UP000000269">
    <property type="component" value="Chromosome"/>
</dbReference>
<dbReference type="EMBL" id="CP000853">
    <property type="protein sequence ID" value="ABW17987.1"/>
    <property type="molecule type" value="Genomic_DNA"/>
</dbReference>